<feature type="region of interest" description="Disordered" evidence="1">
    <location>
        <begin position="41"/>
        <end position="60"/>
    </location>
</feature>
<organism evidence="2 3">
    <name type="scientific">Exophiala dermatitidis</name>
    <name type="common">Black yeast-like fungus</name>
    <name type="synonym">Wangiella dermatitidis</name>
    <dbReference type="NCBI Taxonomy" id="5970"/>
    <lineage>
        <taxon>Eukaryota</taxon>
        <taxon>Fungi</taxon>
        <taxon>Dikarya</taxon>
        <taxon>Ascomycota</taxon>
        <taxon>Pezizomycotina</taxon>
        <taxon>Eurotiomycetes</taxon>
        <taxon>Chaetothyriomycetidae</taxon>
        <taxon>Chaetothyriales</taxon>
        <taxon>Herpotrichiellaceae</taxon>
        <taxon>Exophiala</taxon>
    </lineage>
</organism>
<dbReference type="PANTHER" id="PTHR37540:SF5">
    <property type="entry name" value="TRANSCRIPTION FACTOR DOMAIN-CONTAINING PROTEIN"/>
    <property type="match status" value="1"/>
</dbReference>
<reference evidence="2" key="1">
    <citation type="submission" date="2023-01" db="EMBL/GenBank/DDBJ databases">
        <title>Exophiala dermititidis isolated from Cystic Fibrosis Patient.</title>
        <authorList>
            <person name="Kurbessoian T."/>
            <person name="Crocker A."/>
            <person name="Murante D."/>
            <person name="Hogan D.A."/>
            <person name="Stajich J.E."/>
        </authorList>
    </citation>
    <scope>NUCLEOTIDE SEQUENCE</scope>
    <source>
        <strain evidence="2">Ex8</strain>
    </source>
</reference>
<protein>
    <recommendedName>
        <fullName evidence="4">Transcription factor domain-containing protein</fullName>
    </recommendedName>
</protein>
<evidence type="ECO:0008006" key="4">
    <source>
        <dbReference type="Google" id="ProtNLM"/>
    </source>
</evidence>
<accession>A0AAN6IU15</accession>
<evidence type="ECO:0000313" key="2">
    <source>
        <dbReference type="EMBL" id="KAJ8990602.1"/>
    </source>
</evidence>
<dbReference type="Proteomes" id="UP001161757">
    <property type="component" value="Unassembled WGS sequence"/>
</dbReference>
<feature type="region of interest" description="Disordered" evidence="1">
    <location>
        <begin position="113"/>
        <end position="141"/>
    </location>
</feature>
<dbReference type="EMBL" id="JAJGCB010000010">
    <property type="protein sequence ID" value="KAJ8990602.1"/>
    <property type="molecule type" value="Genomic_DNA"/>
</dbReference>
<sequence length="694" mass="78108">MEHCSKPTECVSLKDGYYQMLLSFAYILATEHHSGDKEVCTHFNPSSMSKGDQQGNNQPASFRGEFSFVNKDAGNIDSKDHNAAVSWHVMNRYEQWKKQEQAKRLRESAQVPMGSFMRRPEQEQGESSVAQGSRQRSARQVSYKIPKRVTLSDASPISTSATPTVLPYGFNPWMSEQKLQIGYPGITGDPASGSEIPVSSDSTPSTQSSLFEGDAAPSSSVGHTVTPMDIPDNLSEPLGPSTQQLVDKLFSFAFDFFIPHTWPKETRHETQRYTYEVSRCWDDTIMIYQDRCYANAYLSLLAAALAVVTEDDDLAYRSRFFQGQAVTELRQRVARLGPQDPITFKAILKLFSSETLVDNTSVARTHLKMLRKLVNGAGGVIMMDTWFREDLLSCDCYFALRYDTRPLFPVRQWTPGPLNQPWKARLLASGVAEDHATGVDSQVEDAVMKAVVADLRELFRVHEYTQMHQIAADDQLLRWQQLRKFDCISRIADHHVNLTIYPHLFQRPLTQAYTCMAMALMTNMMLGSPEPVRFGLKLIAGLRSKMQESRAEVDAEDDNQHQYRGLRLWALYVGSLAERVHPVEAEEEGWFAGEFHSHAADTGLESWDGTRKTLRRFLFSGKLHQEVMSGQAHRQTDYLKGFFSPTGCSWREPVLEDQASGNIQGEVGPEGLGEHGEPEHSTSIAAGKRRADHG</sequence>
<feature type="region of interest" description="Disordered" evidence="1">
    <location>
        <begin position="661"/>
        <end position="694"/>
    </location>
</feature>
<dbReference type="AlphaFoldDB" id="A0AAN6IU15"/>
<dbReference type="PANTHER" id="PTHR37540">
    <property type="entry name" value="TRANSCRIPTION FACTOR (ACR-2), PUTATIVE-RELATED-RELATED"/>
    <property type="match status" value="1"/>
</dbReference>
<feature type="region of interest" description="Disordered" evidence="1">
    <location>
        <begin position="182"/>
        <end position="224"/>
    </location>
</feature>
<feature type="compositionally biased region" description="Polar residues" evidence="1">
    <location>
        <begin position="125"/>
        <end position="140"/>
    </location>
</feature>
<comment type="caution">
    <text evidence="2">The sequence shown here is derived from an EMBL/GenBank/DDBJ whole genome shotgun (WGS) entry which is preliminary data.</text>
</comment>
<feature type="compositionally biased region" description="Low complexity" evidence="1">
    <location>
        <begin position="199"/>
        <end position="209"/>
    </location>
</feature>
<name>A0AAN6IU15_EXODE</name>
<feature type="compositionally biased region" description="Polar residues" evidence="1">
    <location>
        <begin position="43"/>
        <end position="60"/>
    </location>
</feature>
<evidence type="ECO:0000313" key="3">
    <source>
        <dbReference type="Proteomes" id="UP001161757"/>
    </source>
</evidence>
<gene>
    <name evidence="2" type="ORF">HRR80_005379</name>
</gene>
<proteinExistence type="predicted"/>
<evidence type="ECO:0000256" key="1">
    <source>
        <dbReference type="SAM" id="MobiDB-lite"/>
    </source>
</evidence>